<dbReference type="Gene3D" id="2.60.120.200">
    <property type="match status" value="1"/>
</dbReference>
<reference evidence="5" key="1">
    <citation type="submission" date="2023-07" db="EMBL/GenBank/DDBJ databases">
        <authorList>
            <consortium name="AG Swart"/>
            <person name="Singh M."/>
            <person name="Singh A."/>
            <person name="Seah K."/>
            <person name="Emmerich C."/>
        </authorList>
    </citation>
    <scope>NUCLEOTIDE SEQUENCE</scope>
    <source>
        <strain evidence="5">DP1</strain>
    </source>
</reference>
<protein>
    <recommendedName>
        <fullName evidence="4">EGF-like domain-containing protein</fullName>
    </recommendedName>
</protein>
<accession>A0AAD1Y1G3</accession>
<comment type="caution">
    <text evidence="5">The sequence shown here is derived from an EMBL/GenBank/DDBJ whole genome shotgun (WGS) entry which is preliminary data.</text>
</comment>
<evidence type="ECO:0000313" key="6">
    <source>
        <dbReference type="Proteomes" id="UP001295684"/>
    </source>
</evidence>
<keyword evidence="2" id="KW-0245">EGF-like domain</keyword>
<comment type="caution">
    <text evidence="2">Lacks conserved residue(s) required for the propagation of feature annotation.</text>
</comment>
<dbReference type="InterPro" id="IPR013320">
    <property type="entry name" value="ConA-like_dom_sf"/>
</dbReference>
<evidence type="ECO:0000259" key="4">
    <source>
        <dbReference type="PROSITE" id="PS50026"/>
    </source>
</evidence>
<dbReference type="InterPro" id="IPR000742">
    <property type="entry name" value="EGF"/>
</dbReference>
<proteinExistence type="predicted"/>
<feature type="disulfide bond" evidence="2">
    <location>
        <begin position="901"/>
        <end position="910"/>
    </location>
</feature>
<feature type="chain" id="PRO_5042152084" description="EGF-like domain-containing protein" evidence="3">
    <location>
        <begin position="21"/>
        <end position="920"/>
    </location>
</feature>
<dbReference type="AlphaFoldDB" id="A0AAD1Y1G3"/>
<keyword evidence="3" id="KW-0732">Signal</keyword>
<dbReference type="SUPFAM" id="SSF49899">
    <property type="entry name" value="Concanavalin A-like lectins/glucanases"/>
    <property type="match status" value="1"/>
</dbReference>
<evidence type="ECO:0000256" key="3">
    <source>
        <dbReference type="SAM" id="SignalP"/>
    </source>
</evidence>
<dbReference type="Proteomes" id="UP001295684">
    <property type="component" value="Unassembled WGS sequence"/>
</dbReference>
<keyword evidence="6" id="KW-1185">Reference proteome</keyword>
<organism evidence="5 6">
    <name type="scientific">Euplotes crassus</name>
    <dbReference type="NCBI Taxonomy" id="5936"/>
    <lineage>
        <taxon>Eukaryota</taxon>
        <taxon>Sar</taxon>
        <taxon>Alveolata</taxon>
        <taxon>Ciliophora</taxon>
        <taxon>Intramacronucleata</taxon>
        <taxon>Spirotrichea</taxon>
        <taxon>Hypotrichia</taxon>
        <taxon>Euplotida</taxon>
        <taxon>Euplotidae</taxon>
        <taxon>Moneuplotes</taxon>
    </lineage>
</organism>
<dbReference type="PROSITE" id="PS50026">
    <property type="entry name" value="EGF_3"/>
    <property type="match status" value="1"/>
</dbReference>
<dbReference type="CDD" id="cd01951">
    <property type="entry name" value="lectin_L-type"/>
    <property type="match status" value="1"/>
</dbReference>
<evidence type="ECO:0000256" key="2">
    <source>
        <dbReference type="PROSITE-ProRule" id="PRU00076"/>
    </source>
</evidence>
<dbReference type="EMBL" id="CAMPGE010025010">
    <property type="protein sequence ID" value="CAI2382809.1"/>
    <property type="molecule type" value="Genomic_DNA"/>
</dbReference>
<evidence type="ECO:0000256" key="1">
    <source>
        <dbReference type="ARBA" id="ARBA00023157"/>
    </source>
</evidence>
<feature type="domain" description="EGF-like" evidence="4">
    <location>
        <begin position="879"/>
        <end position="911"/>
    </location>
</feature>
<keyword evidence="1 2" id="KW-1015">Disulfide bond</keyword>
<feature type="signal peptide" evidence="3">
    <location>
        <begin position="1"/>
        <end position="20"/>
    </location>
</feature>
<sequence length="920" mass="103598">MNNFKMLLFFLFWCLKHALGDFAMTRANLAAGTQTGLTLSGDSQYGTFIKNLDEKGNKNYRDLDTTKFVEFVPNPSYDPQSSILDSSLEYSTKLSVNDAFFLEGKHYETQKILYSDLQNVSFNALRLTNPATNSHGYATITEKQSVIYGFDTEFTFNVMDPYLKCDKYTCVNDIAHGFSFVIQNQNVDMDTLGLDKDNSLGYGGLNDAVAIEFDFHITLDTTDPWKTHPGQPHISIQYSNPLSPDHQYSLGFCWLPFSMTKGGEHKVKIEYKRALEELDDLTFISFTDYNSQTFLDFTGSTTWYSEYKLGIIVIYIDNTLKPVLEVPVNLGKIASHDDLTTANPSGGLQDGLMAGKSFVGLSSTTSNATDQAAAFQFFDWTFTEINKCRITTLECLKGRDISNSKVLKKLRLKNIGKEKLYFKFIFKNYTNADYILDQEYWSHCINRNGHIADSYIDYSYFNGFLDGCEVDLYIDDTIRDVVIHDNLNETYSSLYTYFESLDNTEIYNDNERVCFRKNNGRIEIGFCGCNKCVQIFDELEQYTLGNGKYCYYKYLSHSRCYCFEASKTTTTAENIFFQNHTICNECAYDSHCSWFFPSGTCSVDPNNYIIGNPLSPTQLSHGFVDNTLDNGRITDGVIKGPDCDCQTTRSRYQDTLGAIESYKTFPDYQFSNINTKQDCIVCLRDTTKTEADCAASCGVGVEVDIFTEPSGWGCSQCLLSGEHYQQLNSTDKTKVLDCIDSSKADGSQIYDCLRLKTDLDETTVMIGLLTHFLAECPARPLTIAGDAGNNGAVCMPYYNFNDEGIEQSTLKKEERNTREFKESFQCINSLCQSSSKASCIGTCVCYDTCPTGKTYYPLIDKTWENPEDDPITAGQGKYYSKPVEIPCSGRGVCKSDGTCQCRKGYLAPNCELHCSSDGSC</sequence>
<gene>
    <name evidence="5" type="ORF">ECRASSUSDP1_LOCUS24296</name>
</gene>
<evidence type="ECO:0000313" key="5">
    <source>
        <dbReference type="EMBL" id="CAI2382809.1"/>
    </source>
</evidence>
<dbReference type="InterPro" id="IPR056573">
    <property type="entry name" value="Lectin_L-type_dom"/>
</dbReference>
<name>A0AAD1Y1G3_EUPCR</name>